<protein>
    <submittedName>
        <fullName evidence="1">Uncharacterized protein</fullName>
    </submittedName>
</protein>
<accession>A0AA88JHR0</accession>
<gene>
    <name evidence="1" type="ORF">TIFTF001_056740</name>
</gene>
<dbReference type="EMBL" id="BTGU01021928">
    <property type="protein sequence ID" value="GMN75154.1"/>
    <property type="molecule type" value="Genomic_DNA"/>
</dbReference>
<name>A0AA88JHR0_FICCA</name>
<keyword evidence="2" id="KW-1185">Reference proteome</keyword>
<evidence type="ECO:0000313" key="1">
    <source>
        <dbReference type="EMBL" id="GMN75154.1"/>
    </source>
</evidence>
<dbReference type="AlphaFoldDB" id="A0AA88JHR0"/>
<evidence type="ECO:0000313" key="2">
    <source>
        <dbReference type="Proteomes" id="UP001187192"/>
    </source>
</evidence>
<comment type="caution">
    <text evidence="1">The sequence shown here is derived from an EMBL/GenBank/DDBJ whole genome shotgun (WGS) entry which is preliminary data.</text>
</comment>
<sequence length="19" mass="1689">MGGLSPASAGKLLASGKGS</sequence>
<feature type="non-terminal residue" evidence="1">
    <location>
        <position position="19"/>
    </location>
</feature>
<organism evidence="1 2">
    <name type="scientific">Ficus carica</name>
    <name type="common">Common fig</name>
    <dbReference type="NCBI Taxonomy" id="3494"/>
    <lineage>
        <taxon>Eukaryota</taxon>
        <taxon>Viridiplantae</taxon>
        <taxon>Streptophyta</taxon>
        <taxon>Embryophyta</taxon>
        <taxon>Tracheophyta</taxon>
        <taxon>Spermatophyta</taxon>
        <taxon>Magnoliopsida</taxon>
        <taxon>eudicotyledons</taxon>
        <taxon>Gunneridae</taxon>
        <taxon>Pentapetalae</taxon>
        <taxon>rosids</taxon>
        <taxon>fabids</taxon>
        <taxon>Rosales</taxon>
        <taxon>Moraceae</taxon>
        <taxon>Ficeae</taxon>
        <taxon>Ficus</taxon>
    </lineage>
</organism>
<proteinExistence type="predicted"/>
<dbReference type="Proteomes" id="UP001187192">
    <property type="component" value="Unassembled WGS sequence"/>
</dbReference>
<reference evidence="1" key="1">
    <citation type="submission" date="2023-07" db="EMBL/GenBank/DDBJ databases">
        <title>draft genome sequence of fig (Ficus carica).</title>
        <authorList>
            <person name="Takahashi T."/>
            <person name="Nishimura K."/>
        </authorList>
    </citation>
    <scope>NUCLEOTIDE SEQUENCE</scope>
</reference>